<gene>
    <name evidence="3" type="primary">LOC110201786</name>
</gene>
<dbReference type="PROSITE" id="PS50805">
    <property type="entry name" value="KRAB"/>
    <property type="match status" value="1"/>
</dbReference>
<name>A0A6P5JQP1_PHACI</name>
<dbReference type="KEGG" id="pcw:110201786"/>
<dbReference type="Proteomes" id="UP000515140">
    <property type="component" value="Unplaced"/>
</dbReference>
<dbReference type="FunCoup" id="A0A6P5JQP1">
    <property type="interactions" value="130"/>
</dbReference>
<dbReference type="GeneID" id="110201786"/>
<dbReference type="Gene3D" id="6.10.140.140">
    <property type="match status" value="1"/>
</dbReference>
<evidence type="ECO:0000313" key="3">
    <source>
        <dbReference type="RefSeq" id="XP_020833349.1"/>
    </source>
</evidence>
<dbReference type="AlphaFoldDB" id="A0A6P5JQP1"/>
<dbReference type="InterPro" id="IPR036051">
    <property type="entry name" value="KRAB_dom_sf"/>
</dbReference>
<reference evidence="3" key="1">
    <citation type="submission" date="2025-08" db="UniProtKB">
        <authorList>
            <consortium name="RefSeq"/>
        </authorList>
    </citation>
    <scope>IDENTIFICATION</scope>
    <source>
        <tissue evidence="3">Spleen</tissue>
    </source>
</reference>
<dbReference type="PANTHER" id="PTHR23232">
    <property type="entry name" value="KRAB DOMAIN C2H2 ZINC FINGER"/>
    <property type="match status" value="1"/>
</dbReference>
<keyword evidence="2" id="KW-1185">Reference proteome</keyword>
<dbReference type="PANTHER" id="PTHR23232:SF117">
    <property type="entry name" value="KRAB DOMAIN-CONTAINING PROTEIN"/>
    <property type="match status" value="1"/>
</dbReference>
<evidence type="ECO:0000259" key="1">
    <source>
        <dbReference type="PROSITE" id="PS50805"/>
    </source>
</evidence>
<proteinExistence type="predicted"/>
<dbReference type="RefSeq" id="XP_020833349.1">
    <property type="nucleotide sequence ID" value="XM_020977690.1"/>
</dbReference>
<dbReference type="Pfam" id="PF01352">
    <property type="entry name" value="KRAB"/>
    <property type="match status" value="1"/>
</dbReference>
<dbReference type="CDD" id="cd07765">
    <property type="entry name" value="KRAB_A-box"/>
    <property type="match status" value="1"/>
</dbReference>
<protein>
    <submittedName>
        <fullName evidence="3">Zinc finger protein 2-like</fullName>
    </submittedName>
</protein>
<organism evidence="2 3">
    <name type="scientific">Phascolarctos cinereus</name>
    <name type="common">Koala</name>
    <dbReference type="NCBI Taxonomy" id="38626"/>
    <lineage>
        <taxon>Eukaryota</taxon>
        <taxon>Metazoa</taxon>
        <taxon>Chordata</taxon>
        <taxon>Craniata</taxon>
        <taxon>Vertebrata</taxon>
        <taxon>Euteleostomi</taxon>
        <taxon>Mammalia</taxon>
        <taxon>Metatheria</taxon>
        <taxon>Diprotodontia</taxon>
        <taxon>Phascolarctidae</taxon>
        <taxon>Phascolarctos</taxon>
    </lineage>
</organism>
<dbReference type="SMART" id="SM00349">
    <property type="entry name" value="KRAB"/>
    <property type="match status" value="1"/>
</dbReference>
<dbReference type="SUPFAM" id="SSF109640">
    <property type="entry name" value="KRAB domain (Kruppel-associated box)"/>
    <property type="match status" value="1"/>
</dbReference>
<dbReference type="InterPro" id="IPR050169">
    <property type="entry name" value="Krueppel_C2H2_ZnF"/>
</dbReference>
<dbReference type="InterPro" id="IPR001909">
    <property type="entry name" value="KRAB"/>
</dbReference>
<dbReference type="InParanoid" id="A0A6P5JQP1"/>
<dbReference type="GO" id="GO:0006355">
    <property type="term" value="P:regulation of DNA-templated transcription"/>
    <property type="evidence" value="ECO:0007669"/>
    <property type="project" value="InterPro"/>
</dbReference>
<accession>A0A6P5JQP1</accession>
<evidence type="ECO:0000313" key="2">
    <source>
        <dbReference type="Proteomes" id="UP000515140"/>
    </source>
</evidence>
<sequence>MTPVLGTAGHRQGSVTFQDVAVVFTPEEWGHLEPSQKELYREVMLENFRNLVCLAGARGSTVEARGRSPENQLFRLGDSA</sequence>
<feature type="domain" description="KRAB" evidence="1">
    <location>
        <begin position="15"/>
        <end position="80"/>
    </location>
</feature>